<dbReference type="PANTHER" id="PTHR11654">
    <property type="entry name" value="OLIGOPEPTIDE TRANSPORTER-RELATED"/>
    <property type="match status" value="1"/>
</dbReference>
<keyword evidence="3" id="KW-0813">Transport</keyword>
<feature type="transmembrane region" description="Helical" evidence="9">
    <location>
        <begin position="468"/>
        <end position="489"/>
    </location>
</feature>
<feature type="transmembrane region" description="Helical" evidence="9">
    <location>
        <begin position="95"/>
        <end position="116"/>
    </location>
</feature>
<feature type="transmembrane region" description="Helical" evidence="9">
    <location>
        <begin position="344"/>
        <end position="365"/>
    </location>
</feature>
<feature type="transmembrane region" description="Helical" evidence="9">
    <location>
        <begin position="181"/>
        <end position="203"/>
    </location>
</feature>
<evidence type="ECO:0000256" key="7">
    <source>
        <dbReference type="ARBA" id="ARBA00023136"/>
    </source>
</evidence>
<name>A0A8X8ZS32_SALSN</name>
<feature type="transmembrane region" description="Helical" evidence="9">
    <location>
        <begin position="437"/>
        <end position="456"/>
    </location>
</feature>
<evidence type="ECO:0000256" key="9">
    <source>
        <dbReference type="SAM" id="Phobius"/>
    </source>
</evidence>
<feature type="transmembrane region" description="Helical" evidence="9">
    <location>
        <begin position="513"/>
        <end position="532"/>
    </location>
</feature>
<dbReference type="SUPFAM" id="SSF103473">
    <property type="entry name" value="MFS general substrate transporter"/>
    <property type="match status" value="1"/>
</dbReference>
<keyword evidence="11" id="KW-1185">Reference proteome</keyword>
<comment type="similarity">
    <text evidence="2">Belongs to the major facilitator superfamily. Proton-dependent oligopeptide transporter (POT/PTR) (TC 2.A.17) family.</text>
</comment>
<dbReference type="InterPro" id="IPR000109">
    <property type="entry name" value="POT_fam"/>
</dbReference>
<keyword evidence="4" id="KW-0597">Phosphoprotein</keyword>
<evidence type="ECO:0000256" key="3">
    <source>
        <dbReference type="ARBA" id="ARBA00022448"/>
    </source>
</evidence>
<evidence type="ECO:0000256" key="5">
    <source>
        <dbReference type="ARBA" id="ARBA00022692"/>
    </source>
</evidence>
<protein>
    <recommendedName>
        <fullName evidence="12">Solute carrier family 15 (Peptide/histidine transporter), member 3/4</fullName>
    </recommendedName>
</protein>
<dbReference type="AlphaFoldDB" id="A0A8X8ZS32"/>
<reference evidence="10" key="1">
    <citation type="submission" date="2018-01" db="EMBL/GenBank/DDBJ databases">
        <authorList>
            <person name="Mao J.F."/>
        </authorList>
    </citation>
    <scope>NUCLEOTIDE SEQUENCE</scope>
    <source>
        <strain evidence="10">Huo1</strain>
        <tissue evidence="10">Leaf</tissue>
    </source>
</reference>
<comment type="subcellular location">
    <subcellularLocation>
        <location evidence="1">Membrane</location>
        <topology evidence="1">Multi-pass membrane protein</topology>
    </subcellularLocation>
</comment>
<dbReference type="EMBL" id="PNBA02000008">
    <property type="protein sequence ID" value="KAG6416042.1"/>
    <property type="molecule type" value="Genomic_DNA"/>
</dbReference>
<reference evidence="10" key="2">
    <citation type="submission" date="2020-08" db="EMBL/GenBank/DDBJ databases">
        <title>Plant Genome Project.</title>
        <authorList>
            <person name="Zhang R.-G."/>
        </authorList>
    </citation>
    <scope>NUCLEOTIDE SEQUENCE</scope>
    <source>
        <strain evidence="10">Huo1</strain>
        <tissue evidence="10">Leaf</tissue>
    </source>
</reference>
<keyword evidence="6 9" id="KW-1133">Transmembrane helix</keyword>
<dbReference type="GO" id="GO:0016020">
    <property type="term" value="C:membrane"/>
    <property type="evidence" value="ECO:0007669"/>
    <property type="project" value="UniProtKB-SubCell"/>
</dbReference>
<evidence type="ECO:0000256" key="1">
    <source>
        <dbReference type="ARBA" id="ARBA00004141"/>
    </source>
</evidence>
<evidence type="ECO:0000313" key="11">
    <source>
        <dbReference type="Proteomes" id="UP000298416"/>
    </source>
</evidence>
<dbReference type="FunFam" id="1.20.1250.20:FF:000037">
    <property type="entry name" value="Protein NRT1/ PTR FAMILY 5.2"/>
    <property type="match status" value="1"/>
</dbReference>
<gene>
    <name evidence="10" type="ORF">SASPL_123464</name>
</gene>
<dbReference type="InterPro" id="IPR036259">
    <property type="entry name" value="MFS_trans_sf"/>
</dbReference>
<feature type="transmembrane region" description="Helical" evidence="9">
    <location>
        <begin position="215"/>
        <end position="234"/>
    </location>
</feature>
<accession>A0A8X8ZS32</accession>
<dbReference type="CDD" id="cd17417">
    <property type="entry name" value="MFS_NPF5"/>
    <property type="match status" value="1"/>
</dbReference>
<dbReference type="InterPro" id="IPR044739">
    <property type="entry name" value="NRT1/PTR"/>
</dbReference>
<comment type="similarity">
    <text evidence="8">Belongs to the major facilitator superfamily. Phosphate:H(+) symporter (TC 2.A.1.9) family.</text>
</comment>
<keyword evidence="5 9" id="KW-0812">Transmembrane</keyword>
<feature type="transmembrane region" description="Helical" evidence="9">
    <location>
        <begin position="303"/>
        <end position="324"/>
    </location>
</feature>
<evidence type="ECO:0000256" key="2">
    <source>
        <dbReference type="ARBA" id="ARBA00005982"/>
    </source>
</evidence>
<dbReference type="GO" id="GO:0042937">
    <property type="term" value="F:tripeptide transmembrane transporter activity"/>
    <property type="evidence" value="ECO:0007669"/>
    <property type="project" value="InterPro"/>
</dbReference>
<dbReference type="GO" id="GO:0071916">
    <property type="term" value="F:dipeptide transmembrane transporter activity"/>
    <property type="evidence" value="ECO:0007669"/>
    <property type="project" value="InterPro"/>
</dbReference>
<proteinExistence type="inferred from homology"/>
<dbReference type="Proteomes" id="UP000298416">
    <property type="component" value="Unassembled WGS sequence"/>
</dbReference>
<keyword evidence="7 9" id="KW-0472">Membrane</keyword>
<sequence>MDSKGFTQDGTVDLHGRPVLADKTGKWKACAFLVAYEAFERMAFYGIASNLVVYLTTQLHEDTVSSVRNVNNWSGAVWITPILGAYIADSYLGRFWTFTISSLIYVIGMILLTMAVSVKMLKPSCENGVCSKATTTQIAFFYTSLYIIGIGAGGTKPNISTFGADQFDDLNPHEKKLKASFFNWWMFSAFTGALFATLGLVYIQENLGWGLGYGIPTVGLIFSLIIFYVGTPLYRHKIRRTRKPAKDLLRVVVTALANARLDRPAHPSELHELDQEFLDMAAIKTEKSTRQACTVTQVEGAKLVLGMCMIWVVTLIPSTIWAQINTLFVKQGTTLDRHLGPTFQIPAASLGSFVTLSMLVSVPMYDRYFVPFMHRRMGNPRGITLLQRIGVGFVIQIVAIAVAYVVEVRRMRVADAHGITGPNQVVPMSIFGLLPQYVLLGVADVFNAIGLLEFFYDQSPEDMQSLGTTFFTSGIGVGNFLNSFLVTVVDKVTGRGGERSWIGKNVNDSHLDYYYAFLFLLSALNLVVFLLASNKYVYKVESAEVEGRQQINEGKTLGLQV</sequence>
<evidence type="ECO:0000256" key="6">
    <source>
        <dbReference type="ARBA" id="ARBA00022989"/>
    </source>
</evidence>
<dbReference type="Gene3D" id="1.20.1250.20">
    <property type="entry name" value="MFS general substrate transporter like domains"/>
    <property type="match status" value="1"/>
</dbReference>
<organism evidence="10">
    <name type="scientific">Salvia splendens</name>
    <name type="common">Scarlet sage</name>
    <dbReference type="NCBI Taxonomy" id="180675"/>
    <lineage>
        <taxon>Eukaryota</taxon>
        <taxon>Viridiplantae</taxon>
        <taxon>Streptophyta</taxon>
        <taxon>Embryophyta</taxon>
        <taxon>Tracheophyta</taxon>
        <taxon>Spermatophyta</taxon>
        <taxon>Magnoliopsida</taxon>
        <taxon>eudicotyledons</taxon>
        <taxon>Gunneridae</taxon>
        <taxon>Pentapetalae</taxon>
        <taxon>asterids</taxon>
        <taxon>lamiids</taxon>
        <taxon>Lamiales</taxon>
        <taxon>Lamiaceae</taxon>
        <taxon>Nepetoideae</taxon>
        <taxon>Mentheae</taxon>
        <taxon>Salviinae</taxon>
        <taxon>Salvia</taxon>
        <taxon>Salvia subgen. Calosphace</taxon>
        <taxon>core Calosphace</taxon>
    </lineage>
</organism>
<evidence type="ECO:0008006" key="12">
    <source>
        <dbReference type="Google" id="ProtNLM"/>
    </source>
</evidence>
<evidence type="ECO:0000256" key="8">
    <source>
        <dbReference type="ARBA" id="ARBA00044504"/>
    </source>
</evidence>
<comment type="caution">
    <text evidence="10">The sequence shown here is derived from an EMBL/GenBank/DDBJ whole genome shotgun (WGS) entry which is preliminary data.</text>
</comment>
<feature type="transmembrane region" description="Helical" evidence="9">
    <location>
        <begin position="385"/>
        <end position="406"/>
    </location>
</feature>
<dbReference type="Pfam" id="PF00854">
    <property type="entry name" value="PTR2"/>
    <property type="match status" value="1"/>
</dbReference>
<evidence type="ECO:0000313" key="10">
    <source>
        <dbReference type="EMBL" id="KAG6416042.1"/>
    </source>
</evidence>
<evidence type="ECO:0000256" key="4">
    <source>
        <dbReference type="ARBA" id="ARBA00022553"/>
    </source>
</evidence>